<dbReference type="Proteomes" id="UP000504633">
    <property type="component" value="Unplaced"/>
</dbReference>
<dbReference type="CDD" id="cd00033">
    <property type="entry name" value="CCP"/>
    <property type="match status" value="1"/>
</dbReference>
<comment type="caution">
    <text evidence="3">Lacks conserved residue(s) required for the propagation of feature annotation.</text>
</comment>
<feature type="disulfide bond" evidence="3">
    <location>
        <begin position="257"/>
        <end position="284"/>
    </location>
</feature>
<feature type="signal peptide" evidence="4">
    <location>
        <begin position="1"/>
        <end position="27"/>
    </location>
</feature>
<accession>A0A6J1LM50</accession>
<dbReference type="GO" id="GO:0004252">
    <property type="term" value="F:serine-type endopeptidase activity"/>
    <property type="evidence" value="ECO:0007669"/>
    <property type="project" value="InterPro"/>
</dbReference>
<dbReference type="Gene3D" id="2.40.10.10">
    <property type="entry name" value="Trypsin-like serine proteases"/>
    <property type="match status" value="1"/>
</dbReference>
<feature type="disulfide bond" evidence="2">
    <location>
        <begin position="72"/>
        <end position="84"/>
    </location>
</feature>
<sequence length="637" mass="70250">MVLKYLKSRFLCICVTLLSFTARSVHGACGAIQFECDNGSCISKFEVCDGTKNCPDGSDETGMTCVSQRQHCTKPYFECSYGACVIGTAACNGKIDCADGSDETLLRCGSADDVRELEVRLQENCLNEEIKCPSGICIEKSKYLCDGQNDCGDVNGYDESVKLCGHIECPGYAFKCASGGCISGDLICNGKTDCFDGTDEAPLLCNTTSVPTQQPILLPIDQIGCPLPHGDELPIMKDQHGAYLKPPIIKKTVFFSCNSGYVLEGAKISRCANRQWSTDVIPKCVKYCDSLRDSKGRSKNILHGYSTTPTCTYEGQTVNCSERYHPPGTEVIFNCATGFRSISTTLSPMKCLPGGFWSRGRLPCEQECGQIATPITQFSANGYSINNTVVPWHVGIYVMHDEKKYNFVCGGSLLTPDLVITAAHCVFNQVSEQTYSFDTFRVVAAKLYRGYNDVTNEDKRRQVENITVAPGYKGREDNYLNDMALIFLSRPYMLSNVIRPVCVDFFSYSEKETINNEVQGQFAGWNFKDKRELQFVPAKSQMNSVCLTHLRDISSDKFCMFTQGRSLACQGDSGGGFTAKRETPAFSRDRSRHYLYGVISSAPNAGQCAESLTTLTNIQHFDEMIKSAIRKSIDSNS</sequence>
<dbReference type="InterPro" id="IPR000436">
    <property type="entry name" value="Sushi_SCR_CCP_dom"/>
</dbReference>
<dbReference type="GO" id="GO:0006508">
    <property type="term" value="P:proteolysis"/>
    <property type="evidence" value="ECO:0007669"/>
    <property type="project" value="UniProtKB-KW"/>
</dbReference>
<evidence type="ECO:0000313" key="7">
    <source>
        <dbReference type="Proteomes" id="UP000504633"/>
    </source>
</evidence>
<keyword evidence="1 3" id="KW-1015">Disulfide bond</keyword>
<dbReference type="CDD" id="cd00112">
    <property type="entry name" value="LDLa"/>
    <property type="match status" value="4"/>
</dbReference>
<dbReference type="SMART" id="SM00032">
    <property type="entry name" value="CCP"/>
    <property type="match status" value="2"/>
</dbReference>
<dbReference type="OMA" id="GHIECPG"/>
<keyword evidence="4" id="KW-0732">Signal</keyword>
<feature type="disulfide bond" evidence="2">
    <location>
        <begin position="125"/>
        <end position="137"/>
    </location>
</feature>
<evidence type="ECO:0000256" key="1">
    <source>
        <dbReference type="ARBA" id="ARBA00023157"/>
    </source>
</evidence>
<feature type="disulfide bond" evidence="2">
    <location>
        <begin position="29"/>
        <end position="41"/>
    </location>
</feature>
<dbReference type="SMART" id="SM00192">
    <property type="entry name" value="LDLa"/>
    <property type="match status" value="4"/>
</dbReference>
<keyword evidence="8" id="KW-0378">Hydrolase</keyword>
<dbReference type="SUPFAM" id="SSF57424">
    <property type="entry name" value="LDL receptor-like module"/>
    <property type="match status" value="4"/>
</dbReference>
<dbReference type="SUPFAM" id="SSF57535">
    <property type="entry name" value="Complement control module/SCR domain"/>
    <property type="match status" value="1"/>
</dbReference>
<dbReference type="InterPro" id="IPR035976">
    <property type="entry name" value="Sushi/SCR/CCP_sf"/>
</dbReference>
<dbReference type="CTD" id="42032"/>
<feature type="domain" description="Peptidase S1" evidence="5">
    <location>
        <begin position="379"/>
        <end position="630"/>
    </location>
</feature>
<gene>
    <name evidence="8" type="primary">LOC111595196</name>
</gene>
<dbReference type="Pfam" id="PF00057">
    <property type="entry name" value="Ldl_recept_a"/>
    <property type="match status" value="3"/>
</dbReference>
<dbReference type="PANTHER" id="PTHR24252:SF7">
    <property type="entry name" value="HYALIN"/>
    <property type="match status" value="1"/>
</dbReference>
<keyword evidence="3" id="KW-0768">Sushi</keyword>
<feature type="disulfide bond" evidence="2">
    <location>
        <begin position="169"/>
        <end position="181"/>
    </location>
</feature>
<protein>
    <submittedName>
        <fullName evidence="8">Modular serine protease</fullName>
    </submittedName>
</protein>
<dbReference type="InterPro" id="IPR002172">
    <property type="entry name" value="LDrepeatLR_classA_rpt"/>
</dbReference>
<dbReference type="InterPro" id="IPR001254">
    <property type="entry name" value="Trypsin_dom"/>
</dbReference>
<feature type="domain" description="Sushi" evidence="6">
    <location>
        <begin position="309"/>
        <end position="366"/>
    </location>
</feature>
<dbReference type="Gene3D" id="4.10.400.10">
    <property type="entry name" value="Low-density Lipoprotein Receptor"/>
    <property type="match status" value="4"/>
</dbReference>
<dbReference type="AlphaFoldDB" id="A0A6J1LM50"/>
<name>A0A6J1LM50_DROHY</name>
<dbReference type="InterPro" id="IPR023415">
    <property type="entry name" value="LDLR_class-A_CS"/>
</dbReference>
<dbReference type="InterPro" id="IPR018114">
    <property type="entry name" value="TRYPSIN_HIS"/>
</dbReference>
<dbReference type="PROSITE" id="PS50240">
    <property type="entry name" value="TRYPSIN_DOM"/>
    <property type="match status" value="1"/>
</dbReference>
<dbReference type="GeneID" id="111595196"/>
<dbReference type="PROSITE" id="PS01209">
    <property type="entry name" value="LDLRA_1"/>
    <property type="match status" value="3"/>
</dbReference>
<organism evidence="7 8">
    <name type="scientific">Drosophila hydei</name>
    <name type="common">Fruit fly</name>
    <dbReference type="NCBI Taxonomy" id="7224"/>
    <lineage>
        <taxon>Eukaryota</taxon>
        <taxon>Metazoa</taxon>
        <taxon>Ecdysozoa</taxon>
        <taxon>Arthropoda</taxon>
        <taxon>Hexapoda</taxon>
        <taxon>Insecta</taxon>
        <taxon>Pterygota</taxon>
        <taxon>Neoptera</taxon>
        <taxon>Endopterygota</taxon>
        <taxon>Diptera</taxon>
        <taxon>Brachycera</taxon>
        <taxon>Muscomorpha</taxon>
        <taxon>Ephydroidea</taxon>
        <taxon>Drosophilidae</taxon>
        <taxon>Drosophila</taxon>
    </lineage>
</organism>
<feature type="domain" description="Sushi" evidence="6">
    <location>
        <begin position="223"/>
        <end position="286"/>
    </location>
</feature>
<keyword evidence="7" id="KW-1185">Reference proteome</keyword>
<dbReference type="InterPro" id="IPR043504">
    <property type="entry name" value="Peptidase_S1_PA_chymotrypsin"/>
</dbReference>
<dbReference type="InterPro" id="IPR036055">
    <property type="entry name" value="LDL_receptor-like_sf"/>
</dbReference>
<dbReference type="PANTHER" id="PTHR24252">
    <property type="entry name" value="ACROSIN-RELATED"/>
    <property type="match status" value="1"/>
</dbReference>
<reference evidence="8" key="1">
    <citation type="submission" date="2025-08" db="UniProtKB">
        <authorList>
            <consortium name="RefSeq"/>
        </authorList>
    </citation>
    <scope>IDENTIFICATION</scope>
    <source>
        <strain evidence="8">15085-1641.00</strain>
        <tissue evidence="8">Whole body</tissue>
    </source>
</reference>
<dbReference type="InterPro" id="IPR009003">
    <property type="entry name" value="Peptidase_S1_PA"/>
</dbReference>
<dbReference type="SUPFAM" id="SSF50494">
    <property type="entry name" value="Trypsin-like serine proteases"/>
    <property type="match status" value="1"/>
</dbReference>
<evidence type="ECO:0000313" key="8">
    <source>
        <dbReference type="RefSeq" id="XP_023164559.1"/>
    </source>
</evidence>
<dbReference type="OrthoDB" id="2019384at2759"/>
<evidence type="ECO:0000259" key="5">
    <source>
        <dbReference type="PROSITE" id="PS50240"/>
    </source>
</evidence>
<dbReference type="PRINTS" id="PR00261">
    <property type="entry name" value="LDLRECEPTOR"/>
</dbReference>
<feature type="chain" id="PRO_5026827567" evidence="4">
    <location>
        <begin position="28"/>
        <end position="637"/>
    </location>
</feature>
<dbReference type="PROSITE" id="PS50068">
    <property type="entry name" value="LDLRA_2"/>
    <property type="match status" value="4"/>
</dbReference>
<dbReference type="Gene3D" id="2.10.70.10">
    <property type="entry name" value="Complement Module, domain 1"/>
    <property type="match status" value="1"/>
</dbReference>
<dbReference type="PROSITE" id="PS00134">
    <property type="entry name" value="TRYPSIN_HIS"/>
    <property type="match status" value="1"/>
</dbReference>
<dbReference type="RefSeq" id="XP_023164559.1">
    <property type="nucleotide sequence ID" value="XM_023308791.1"/>
</dbReference>
<evidence type="ECO:0000256" key="2">
    <source>
        <dbReference type="PROSITE-ProRule" id="PRU00124"/>
    </source>
</evidence>
<feature type="disulfide bond" evidence="2">
    <location>
        <begin position="79"/>
        <end position="97"/>
    </location>
</feature>
<keyword evidence="8" id="KW-0645">Protease</keyword>
<evidence type="ECO:0000256" key="3">
    <source>
        <dbReference type="PROSITE-ProRule" id="PRU00302"/>
    </source>
</evidence>
<evidence type="ECO:0000259" key="6">
    <source>
        <dbReference type="PROSITE" id="PS50923"/>
    </source>
</evidence>
<feature type="disulfide bond" evidence="2">
    <location>
        <begin position="36"/>
        <end position="54"/>
    </location>
</feature>
<dbReference type="PROSITE" id="PS50923">
    <property type="entry name" value="SUSHI"/>
    <property type="match status" value="2"/>
</dbReference>
<feature type="disulfide bond" evidence="2">
    <location>
        <begin position="176"/>
        <end position="194"/>
    </location>
</feature>
<dbReference type="KEGG" id="dhe:111595196"/>
<dbReference type="Pfam" id="PF00084">
    <property type="entry name" value="Sushi"/>
    <property type="match status" value="1"/>
</dbReference>
<dbReference type="Pfam" id="PF00089">
    <property type="entry name" value="Trypsin"/>
    <property type="match status" value="1"/>
</dbReference>
<proteinExistence type="predicted"/>
<evidence type="ECO:0000256" key="4">
    <source>
        <dbReference type="SAM" id="SignalP"/>
    </source>
</evidence>
<dbReference type="SMART" id="SM00020">
    <property type="entry name" value="Tryp_SPc"/>
    <property type="match status" value="1"/>
</dbReference>